<reference evidence="4 5" key="1">
    <citation type="journal article" date="2007" name="Science">
        <title>Sea anemone genome reveals ancestral eumetazoan gene repertoire and genomic organization.</title>
        <authorList>
            <person name="Putnam N.H."/>
            <person name="Srivastava M."/>
            <person name="Hellsten U."/>
            <person name="Dirks B."/>
            <person name="Chapman J."/>
            <person name="Salamov A."/>
            <person name="Terry A."/>
            <person name="Shapiro H."/>
            <person name="Lindquist E."/>
            <person name="Kapitonov V.V."/>
            <person name="Jurka J."/>
            <person name="Genikhovich G."/>
            <person name="Grigoriev I.V."/>
            <person name="Lucas S.M."/>
            <person name="Steele R.E."/>
            <person name="Finnerty J.R."/>
            <person name="Technau U."/>
            <person name="Martindale M.Q."/>
            <person name="Rokhsar D.S."/>
        </authorList>
    </citation>
    <scope>NUCLEOTIDE SEQUENCE [LARGE SCALE GENOMIC DNA]</scope>
    <source>
        <strain evidence="5">CH2 X CH6</strain>
    </source>
</reference>
<dbReference type="GO" id="GO:0032484">
    <property type="term" value="P:Ral protein signal transduction"/>
    <property type="evidence" value="ECO:0000318"/>
    <property type="project" value="GO_Central"/>
</dbReference>
<keyword evidence="5" id="KW-1185">Reference proteome</keyword>
<feature type="region of interest" description="Disordered" evidence="2">
    <location>
        <begin position="405"/>
        <end position="450"/>
    </location>
</feature>
<dbReference type="InParanoid" id="A7RP36"/>
<feature type="compositionally biased region" description="Polar residues" evidence="2">
    <location>
        <begin position="431"/>
        <end position="450"/>
    </location>
</feature>
<keyword evidence="1" id="KW-0343">GTPase activation</keyword>
<protein>
    <recommendedName>
        <fullName evidence="3">Rap-GAP domain-containing protein</fullName>
    </recommendedName>
</protein>
<dbReference type="PhylomeDB" id="A7RP36"/>
<dbReference type="Pfam" id="PF20412">
    <property type="entry name" value="RALGAPB_N"/>
    <property type="match status" value="1"/>
</dbReference>
<dbReference type="InterPro" id="IPR039930">
    <property type="entry name" value="RALGAPB"/>
</dbReference>
<dbReference type="InterPro" id="IPR000331">
    <property type="entry name" value="Rap/Ran_GAP_dom"/>
</dbReference>
<dbReference type="Proteomes" id="UP000001593">
    <property type="component" value="Unassembled WGS sequence"/>
</dbReference>
<dbReference type="PANTHER" id="PTHR21344:SF1">
    <property type="entry name" value="RAL GTPASE-ACTIVATING PROTEIN SUBUNIT BETA"/>
    <property type="match status" value="1"/>
</dbReference>
<accession>A7RP36</accession>
<dbReference type="PROSITE" id="PS50085">
    <property type="entry name" value="RAPGAP"/>
    <property type="match status" value="1"/>
</dbReference>
<dbReference type="EMBL" id="DS469524">
    <property type="protein sequence ID" value="EDO46845.1"/>
    <property type="molecule type" value="Genomic_DNA"/>
</dbReference>
<dbReference type="OMA" id="CWEECCV"/>
<dbReference type="Gene3D" id="3.40.50.11210">
    <property type="entry name" value="Rap/Ran-GAP"/>
    <property type="match status" value="1"/>
</dbReference>
<dbReference type="FunCoup" id="A7RP36">
    <property type="interactions" value="623"/>
</dbReference>
<proteinExistence type="predicted"/>
<dbReference type="SUPFAM" id="SSF111347">
    <property type="entry name" value="Rap/Ran-GAP"/>
    <property type="match status" value="2"/>
</dbReference>
<dbReference type="PANTHER" id="PTHR21344">
    <property type="entry name" value="RAL GTPASE-ACTIVATING PROTEIN SUBUNIT BETA"/>
    <property type="match status" value="1"/>
</dbReference>
<sequence>MYSEWVSLRHSLHSNKGNKSVLNHFPTLVGRDVAHSVVQTLIHEQGMPQQKVLSTPSEVDWAMEVFCYGLTLPMTEADGEIIKGCVNVYTEWLSVLLKSNPGKSIPDPLIHEPDKYSQRVFHHLRNLFKIRVDDGSNLAMQASLCIRVLQFLKHLTSEGELEPDTWETLLCVLMSINEQLLSTPYSPGGLSQHLCDILINSLLEIWLNACVQYFPAPSMWKTLQELCMAWRHHNSMIEYWSSTSLSLTRKVIKYLYGSTFSLPPVDKKKNDVQVPVITNKDTLLQSWFRILHIIGNPVDLCNRELISDTPKFKEFALASEEVMNPSAHPCLDGLPQIFLHAMKGVSVLVNNFLGVTITQEQPVKHTPISAPIKSSSPSVAKKREQKSLSIGLALGLGDYRGIGMRSQTMPSRHSSGSSPMTNFESLKDNGVTATPKTPPASSLFSKSPVSSNLPSVDSLLDLFGAWLFEAAFAKTDMKSSYTALAEGSLLVFKLQCDLFTFNANMTSLCLLETCSTGSTSSLSKREIMDEESFEPGRAEAYGALCRIFCSQPSGQEIRPVYLSSILLNSPDLLRVNLQGVQILLPHLLSALEIVLPKRQIQLRCTVSTTELRRSAIHLLLSMLCLPLHFQSLPIQGYYQNKTCEEGSTVPSPLTFLSLKPRMTRLLLEALQFESDSFNVQILLGGILLLIQDCETADSLGISHPCHGGSVGSSSTETDLVDAATKGRVRCSTGGSNPSTVCGLFVQLTHILCNKLVVTRSSKWKPDVHVTLAAFEVLSGLAQLSTQHLDKTECKSTIHWLCDYVTYQANKPATHHSRDLHSMIVAAFHCIKTWIMSHAWLMDAEDCLQAVMEVVELGISGSKSKGPQAVSDKELKPVSFRVRAAAEGLLTCIMEHVGAFPPPCGPVALSSLLDEEALLAYSRANKGLVHRRFRYFVLRDNQLILGLLEDSLEPKDVLPTVSAIVRSPSGRHVWTMQLRHFSRNKHVRRPSPLAHPPQARMNTKHRNFPVSAEAVPLAQADRSIPELDNILDEKLCEVQDHMRTLMQKQVHHESVVQAKAEKEMSELKYPSADTESKPLRPVENFYASRLLLSHLGLLTLDALEGNPNNSFDDASLVALDSSRAGFQAALRDLDRLPTRVQDTVFVFYVKADQNEADAILENELNTCKHGKVFVEFLLSLGWPVDIETHPGWTGNVERAWVRTSTRERSHLSLDENVAIVEPESVDKEVNQILYYADIRSEVAFVAPALLPQYQRFRRMIVKAETSEEETEEADEPPTGHRRARSGSMGSLEIKSSSTSSMELRQPLAPEVNVIVTWLEQFSDHACLPVDDLLMEMDFGTSSTGLVEKDTVVIFLNSLKSGLYRVHIRSTIRSPVGGPLVDGMVVSRRALGSMVRQTAINIFHRRRLEIDTYSPPKVCRKLKIQDIVKKYRREMSIPEFYVSLFNQGD</sequence>
<organism evidence="4 5">
    <name type="scientific">Nematostella vectensis</name>
    <name type="common">Starlet sea anemone</name>
    <dbReference type="NCBI Taxonomy" id="45351"/>
    <lineage>
        <taxon>Eukaryota</taxon>
        <taxon>Metazoa</taxon>
        <taxon>Cnidaria</taxon>
        <taxon>Anthozoa</taxon>
        <taxon>Hexacorallia</taxon>
        <taxon>Actiniaria</taxon>
        <taxon>Edwardsiidae</taxon>
        <taxon>Nematostella</taxon>
    </lineage>
</organism>
<dbReference type="STRING" id="45351.A7RP36"/>
<feature type="domain" description="Rap-GAP" evidence="3">
    <location>
        <begin position="1129"/>
        <end position="1438"/>
    </location>
</feature>
<dbReference type="eggNOG" id="KOG3652">
    <property type="taxonomic scope" value="Eukaryota"/>
</dbReference>
<feature type="region of interest" description="Disordered" evidence="2">
    <location>
        <begin position="1263"/>
        <end position="1301"/>
    </location>
</feature>
<dbReference type="GO" id="GO:0051056">
    <property type="term" value="P:regulation of small GTPase mediated signal transduction"/>
    <property type="evidence" value="ECO:0007669"/>
    <property type="project" value="InterPro"/>
</dbReference>
<evidence type="ECO:0000313" key="5">
    <source>
        <dbReference type="Proteomes" id="UP000001593"/>
    </source>
</evidence>
<feature type="compositionally biased region" description="Acidic residues" evidence="2">
    <location>
        <begin position="1265"/>
        <end position="1274"/>
    </location>
</feature>
<evidence type="ECO:0000259" key="3">
    <source>
        <dbReference type="PROSITE" id="PS50085"/>
    </source>
</evidence>
<gene>
    <name evidence="4" type="ORF">NEMVEDRAFT_v1g88469</name>
</gene>
<dbReference type="GO" id="GO:0005096">
    <property type="term" value="F:GTPase activator activity"/>
    <property type="evidence" value="ECO:0000318"/>
    <property type="project" value="GO_Central"/>
</dbReference>
<evidence type="ECO:0000256" key="2">
    <source>
        <dbReference type="SAM" id="MobiDB-lite"/>
    </source>
</evidence>
<dbReference type="InterPro" id="IPR046859">
    <property type="entry name" value="RGPA/RALGAPB_N"/>
</dbReference>
<evidence type="ECO:0000313" key="4">
    <source>
        <dbReference type="EMBL" id="EDO46845.1"/>
    </source>
</evidence>
<feature type="compositionally biased region" description="Polar residues" evidence="2">
    <location>
        <begin position="405"/>
        <end position="424"/>
    </location>
</feature>
<evidence type="ECO:0000256" key="1">
    <source>
        <dbReference type="ARBA" id="ARBA00022468"/>
    </source>
</evidence>
<feature type="compositionally biased region" description="Polar residues" evidence="2">
    <location>
        <begin position="1292"/>
        <end position="1301"/>
    </location>
</feature>
<dbReference type="HOGENOM" id="CLU_005005_1_0_1"/>
<name>A7RP36_NEMVE</name>
<dbReference type="InterPro" id="IPR035974">
    <property type="entry name" value="Rap/Ran-GAP_sf"/>
</dbReference>